<dbReference type="InterPro" id="IPR009846">
    <property type="entry name" value="SF3b5/RDS3-10"/>
</dbReference>
<dbReference type="InterPro" id="IPR011047">
    <property type="entry name" value="Quinoprotein_ADH-like_sf"/>
</dbReference>
<name>A0ABR4MYI3_9FUNG</name>
<evidence type="ECO:0000256" key="1">
    <source>
        <dbReference type="ARBA" id="ARBA00022574"/>
    </source>
</evidence>
<evidence type="ECO:0000256" key="3">
    <source>
        <dbReference type="PROSITE-ProRule" id="PRU00221"/>
    </source>
</evidence>
<gene>
    <name evidence="6" type="primary">UTP21</name>
    <name evidence="6" type="ORF">HK105_208126</name>
</gene>
<dbReference type="InterPro" id="IPR015943">
    <property type="entry name" value="WD40/YVTN_repeat-like_dom_sf"/>
</dbReference>
<protein>
    <submittedName>
        <fullName evidence="6">rRNA-processing protein utp21</fullName>
    </submittedName>
</protein>
<dbReference type="Pfam" id="PF07189">
    <property type="entry name" value="SF3b10"/>
    <property type="match status" value="1"/>
</dbReference>
<feature type="domain" description="Anaphase-promoting complex subunit 4-like WD40" evidence="5">
    <location>
        <begin position="269"/>
        <end position="354"/>
    </location>
</feature>
<keyword evidence="1 3" id="KW-0853">WD repeat</keyword>
<reference evidence="6 7" key="1">
    <citation type="submission" date="2023-09" db="EMBL/GenBank/DDBJ databases">
        <title>Pangenome analysis of Batrachochytrium dendrobatidis and related Chytrids.</title>
        <authorList>
            <person name="Yacoub M.N."/>
            <person name="Stajich J.E."/>
            <person name="James T.Y."/>
        </authorList>
    </citation>
    <scope>NUCLEOTIDE SEQUENCE [LARGE SCALE GENOMIC DNA]</scope>
    <source>
        <strain evidence="6 7">JEL0888</strain>
    </source>
</reference>
<evidence type="ECO:0000259" key="4">
    <source>
        <dbReference type="Pfam" id="PF04192"/>
    </source>
</evidence>
<dbReference type="InterPro" id="IPR019775">
    <property type="entry name" value="WD40_repeat_CS"/>
</dbReference>
<dbReference type="InterPro" id="IPR001680">
    <property type="entry name" value="WD40_rpt"/>
</dbReference>
<keyword evidence="7" id="KW-1185">Reference proteome</keyword>
<evidence type="ECO:0000259" key="5">
    <source>
        <dbReference type="Pfam" id="PF12894"/>
    </source>
</evidence>
<feature type="domain" description="WDR36/Utp21 C-terminal" evidence="4">
    <location>
        <begin position="717"/>
        <end position="916"/>
    </location>
</feature>
<accession>A0ABR4MYI3</accession>
<dbReference type="InterPro" id="IPR036322">
    <property type="entry name" value="WD40_repeat_dom_sf"/>
</dbReference>
<feature type="repeat" description="WD" evidence="3">
    <location>
        <begin position="582"/>
        <end position="623"/>
    </location>
</feature>
<dbReference type="Gene3D" id="2.130.10.10">
    <property type="entry name" value="YVTN repeat-like/Quinoprotein amine dehydrogenase"/>
    <property type="match status" value="2"/>
</dbReference>
<dbReference type="Pfam" id="PF12894">
    <property type="entry name" value="ANAPC4_WD40"/>
    <property type="match status" value="1"/>
</dbReference>
<dbReference type="PROSITE" id="PS50294">
    <property type="entry name" value="WD_REPEATS_REGION"/>
    <property type="match status" value="2"/>
</dbReference>
<dbReference type="SUPFAM" id="SSF50978">
    <property type="entry name" value="WD40 repeat-like"/>
    <property type="match status" value="1"/>
</dbReference>
<dbReference type="Pfam" id="PF25168">
    <property type="entry name" value="Beta-prop_WDR36-Utp21_2nd"/>
    <property type="match status" value="1"/>
</dbReference>
<organism evidence="6 7">
    <name type="scientific">Polyrhizophydium stewartii</name>
    <dbReference type="NCBI Taxonomy" id="2732419"/>
    <lineage>
        <taxon>Eukaryota</taxon>
        <taxon>Fungi</taxon>
        <taxon>Fungi incertae sedis</taxon>
        <taxon>Chytridiomycota</taxon>
        <taxon>Chytridiomycota incertae sedis</taxon>
        <taxon>Chytridiomycetes</taxon>
        <taxon>Rhizophydiales</taxon>
        <taxon>Rhizophydiales incertae sedis</taxon>
        <taxon>Polyrhizophydium</taxon>
    </lineage>
</organism>
<dbReference type="SMART" id="SM00320">
    <property type="entry name" value="WD40"/>
    <property type="match status" value="8"/>
</dbReference>
<dbReference type="InterPro" id="IPR024977">
    <property type="entry name" value="Apc4-like_WD40_dom"/>
</dbReference>
<dbReference type="EMBL" id="JADGIZ020000069">
    <property type="protein sequence ID" value="KAL2912352.1"/>
    <property type="molecule type" value="Genomic_DNA"/>
</dbReference>
<dbReference type="Proteomes" id="UP001527925">
    <property type="component" value="Unassembled WGS sequence"/>
</dbReference>
<sequence length="920" mass="101963">MNAHHQLEHLQARYVGTGHADTTKFEWAQHQHRDTLASHVGHTTLMAYFAVAENESIGRLQARFADRAPAMTLKATAAKKRQALFVPFRALGYVTADIPMSVQARGQAYFITSSIGDSFQIFDGDKMRLLFVGPKMDSPITAIASFKDLTFAASQSSIVVFSRAKEVFRLKPKGASADITHLLVLGELLFSVDLDNAIRMWDFKAREYVNEISLGRNFTVTSILHPSTYLNKVLLGSQQGSMQLWNVRSMKMIYEFKAYASPIATLAQSPSIDVVAIGLLDGTIILHNIKADKEILRFKQDGKVTAVSFRTDGQPVMATASMYGDIALWDLDERRLIHVMKGAHDAAVHTCMFYNGTPILLTASSDNSIKASAERPALIRDAQNVELSQGSLEEQAKKTGSHIDALKLPQIVQFSANTAKEKEWDNIITCHINQTVARTWHFQRKAIGKHQLVSLDGSSIKAVAVSACGNYGFIGTIKGRIDRFNMQSGQHRQAYTGGDFGHTKAVTAIASDNVNRVVYSTSIDKSLKFWDFKTGKVLHTMQFETAISHMMLHSESGLLALATDDMCIRVVDVDTRKIVREFWGHMNRITDMAFSSDGRWIVSSSLDGTIRTWDLPTGYLIDGFRVSEIPTSVTLSPLGDFLATTHVNHVGVFLWANRSQYDNVPIQRMDDTDLFATAAALPTSGGKAEVSLDDEVDTADGAEMDTGDDDLLTPQDLVDGMISLSSLPKSRWKNLLSLEAIKKRNKPIEPPKAPERAPFFLPTVAGATPHFDLEDDSKDKGDGSRVLRNASMTMNQLARQLTACSATGDYDAVMAFLKEQSPSSTDIEIRTLPLDAEHTHLRLFLDFICHQLERHRDFELANAYLNVFLRIHGDVLQNGDEATRDALARVQERADQAWARLEGKLQYALCVVDFARGVAL</sequence>
<proteinExistence type="predicted"/>
<feature type="repeat" description="WD" evidence="3">
    <location>
        <begin position="499"/>
        <end position="540"/>
    </location>
</feature>
<dbReference type="SUPFAM" id="SSF50998">
    <property type="entry name" value="Quinoprotein alcohol dehydrogenase-like"/>
    <property type="match status" value="1"/>
</dbReference>
<keyword evidence="2" id="KW-0677">Repeat</keyword>
<dbReference type="InterPro" id="IPR007319">
    <property type="entry name" value="WDR36/Utp21_C"/>
</dbReference>
<dbReference type="PANTHER" id="PTHR22840:SF12">
    <property type="entry name" value="WD REPEAT-CONTAINING PROTEIN 36"/>
    <property type="match status" value="1"/>
</dbReference>
<evidence type="ECO:0000313" key="6">
    <source>
        <dbReference type="EMBL" id="KAL2912352.1"/>
    </source>
</evidence>
<dbReference type="PROSITE" id="PS00678">
    <property type="entry name" value="WD_REPEATS_1"/>
    <property type="match status" value="2"/>
</dbReference>
<comment type="caution">
    <text evidence="6">The sequence shown here is derived from an EMBL/GenBank/DDBJ whole genome shotgun (WGS) entry which is preliminary data.</text>
</comment>
<dbReference type="Pfam" id="PF04192">
    <property type="entry name" value="Utp21"/>
    <property type="match status" value="1"/>
</dbReference>
<evidence type="ECO:0000256" key="2">
    <source>
        <dbReference type="ARBA" id="ARBA00022737"/>
    </source>
</evidence>
<evidence type="ECO:0000313" key="7">
    <source>
        <dbReference type="Proteomes" id="UP001527925"/>
    </source>
</evidence>
<dbReference type="PANTHER" id="PTHR22840">
    <property type="entry name" value="WD REPEAT-CONTAINING PROTEIN 36"/>
    <property type="match status" value="1"/>
</dbReference>
<dbReference type="PROSITE" id="PS50082">
    <property type="entry name" value="WD_REPEATS_2"/>
    <property type="match status" value="2"/>
</dbReference>